<sequence>MVVRKGLLTFSDFKSMTVFNPKLATNVSIFLDYNCDCMPNFGRILKADPQSLDTISMSAISNLLTELHLSAGDQVCVGRGSPGVRHRTLPNRFSILVDGWGNADSLSAPNIRPFPNLRVLYFKLWGECHPHYPTVGQKAILQGLLNISPKILKYRYVDRNKSYRISNLDPYYVPWIDFSLSKILERFANSLEKLELGPSDFETAQILNFSALHLTHLNIHDAEQYDLKNFLDVAHVPKLTHLSVRHHHISQLFKTCHVSHSAVMSLELDTSTYCNKEDILAAAKIAYIFPSVTEFKIILKVEPYPEVFTTDLAEAMGSFRSWELNRGVIVIEGVSPDVAAAVMEGLMEWRCLKNTSLRFKKSPEFDNFEMTDRVRDALVSCRSIRHIDMSRLSMDEQARNDLKELIARWNLKIST</sequence>
<dbReference type="SUPFAM" id="SSF52047">
    <property type="entry name" value="RNI-like"/>
    <property type="match status" value="1"/>
</dbReference>
<comment type="caution">
    <text evidence="1">The sequence shown here is derived from an EMBL/GenBank/DDBJ whole genome shotgun (WGS) entry which is preliminary data.</text>
</comment>
<organism evidence="1 2">
    <name type="scientific">Folsomia candida</name>
    <name type="common">Springtail</name>
    <dbReference type="NCBI Taxonomy" id="158441"/>
    <lineage>
        <taxon>Eukaryota</taxon>
        <taxon>Metazoa</taxon>
        <taxon>Ecdysozoa</taxon>
        <taxon>Arthropoda</taxon>
        <taxon>Hexapoda</taxon>
        <taxon>Collembola</taxon>
        <taxon>Entomobryomorpha</taxon>
        <taxon>Isotomoidea</taxon>
        <taxon>Isotomidae</taxon>
        <taxon>Proisotominae</taxon>
        <taxon>Folsomia</taxon>
    </lineage>
</organism>
<name>A0A226DSA5_FOLCA</name>
<reference evidence="1 2" key="1">
    <citation type="submission" date="2015-12" db="EMBL/GenBank/DDBJ databases">
        <title>The genome of Folsomia candida.</title>
        <authorList>
            <person name="Faddeeva A."/>
            <person name="Derks M.F."/>
            <person name="Anvar Y."/>
            <person name="Smit S."/>
            <person name="Van Straalen N."/>
            <person name="Roelofs D."/>
        </authorList>
    </citation>
    <scope>NUCLEOTIDE SEQUENCE [LARGE SCALE GENOMIC DNA]</scope>
    <source>
        <strain evidence="1 2">VU population</strain>
        <tissue evidence="1">Whole body</tissue>
    </source>
</reference>
<evidence type="ECO:0000313" key="1">
    <source>
        <dbReference type="EMBL" id="OXA48099.1"/>
    </source>
</evidence>
<keyword evidence="2" id="KW-1185">Reference proteome</keyword>
<dbReference type="AlphaFoldDB" id="A0A226DSA5"/>
<dbReference type="EMBL" id="LNIX01000012">
    <property type="protein sequence ID" value="OXA48099.1"/>
    <property type="molecule type" value="Genomic_DNA"/>
</dbReference>
<dbReference type="Proteomes" id="UP000198287">
    <property type="component" value="Unassembled WGS sequence"/>
</dbReference>
<protein>
    <submittedName>
        <fullName evidence="1">Uncharacterized protein</fullName>
    </submittedName>
</protein>
<accession>A0A226DSA5</accession>
<gene>
    <name evidence="1" type="ORF">Fcan01_17276</name>
</gene>
<evidence type="ECO:0000313" key="2">
    <source>
        <dbReference type="Proteomes" id="UP000198287"/>
    </source>
</evidence>
<proteinExistence type="predicted"/>